<dbReference type="InterPro" id="IPR009959">
    <property type="entry name" value="Cyclase_SnoaL-like"/>
</dbReference>
<name>A0ABP8BEM8_9ACTN</name>
<sequence>MSDAWKIKRRLCEAVNAHDLHRVLEFYSADAVMVSPAGIAEGREEIAWFYEQFFKGFPDIHQTTWVEVPCDDPVVAEWTLTGTHMGAFLLPNGCEAEGTGHRITVRGSCVAYVVDGLFVTHREYFDQLELYSQLGFGLTELGLPAR</sequence>
<gene>
    <name evidence="1" type="ORF">GCM10022252_64810</name>
</gene>
<protein>
    <recommendedName>
        <fullName evidence="3">Ester cyclase</fullName>
    </recommendedName>
</protein>
<dbReference type="Pfam" id="PF07366">
    <property type="entry name" value="SnoaL"/>
    <property type="match status" value="1"/>
</dbReference>
<keyword evidence="2" id="KW-1185">Reference proteome</keyword>
<dbReference type="EMBL" id="BAABAQ010000014">
    <property type="protein sequence ID" value="GAA4205000.1"/>
    <property type="molecule type" value="Genomic_DNA"/>
</dbReference>
<reference evidence="2" key="1">
    <citation type="journal article" date="2019" name="Int. J. Syst. Evol. Microbiol.">
        <title>The Global Catalogue of Microorganisms (GCM) 10K type strain sequencing project: providing services to taxonomists for standard genome sequencing and annotation.</title>
        <authorList>
            <consortium name="The Broad Institute Genomics Platform"/>
            <consortium name="The Broad Institute Genome Sequencing Center for Infectious Disease"/>
            <person name="Wu L."/>
            <person name="Ma J."/>
        </authorList>
    </citation>
    <scope>NUCLEOTIDE SEQUENCE [LARGE SCALE GENOMIC DNA]</scope>
    <source>
        <strain evidence="2">JCM 17388</strain>
    </source>
</reference>
<organism evidence="1 2">
    <name type="scientific">Streptosporangium oxazolinicum</name>
    <dbReference type="NCBI Taxonomy" id="909287"/>
    <lineage>
        <taxon>Bacteria</taxon>
        <taxon>Bacillati</taxon>
        <taxon>Actinomycetota</taxon>
        <taxon>Actinomycetes</taxon>
        <taxon>Streptosporangiales</taxon>
        <taxon>Streptosporangiaceae</taxon>
        <taxon>Streptosporangium</taxon>
    </lineage>
</organism>
<dbReference type="Gene3D" id="3.10.450.50">
    <property type="match status" value="1"/>
</dbReference>
<evidence type="ECO:0000313" key="1">
    <source>
        <dbReference type="EMBL" id="GAA4205000.1"/>
    </source>
</evidence>
<evidence type="ECO:0008006" key="3">
    <source>
        <dbReference type="Google" id="ProtNLM"/>
    </source>
</evidence>
<dbReference type="SUPFAM" id="SSF54427">
    <property type="entry name" value="NTF2-like"/>
    <property type="match status" value="1"/>
</dbReference>
<comment type="caution">
    <text evidence="1">The sequence shown here is derived from an EMBL/GenBank/DDBJ whole genome shotgun (WGS) entry which is preliminary data.</text>
</comment>
<proteinExistence type="predicted"/>
<evidence type="ECO:0000313" key="2">
    <source>
        <dbReference type="Proteomes" id="UP001501251"/>
    </source>
</evidence>
<dbReference type="RefSeq" id="WP_344921972.1">
    <property type="nucleotide sequence ID" value="NZ_BAABAQ010000014.1"/>
</dbReference>
<dbReference type="InterPro" id="IPR032710">
    <property type="entry name" value="NTF2-like_dom_sf"/>
</dbReference>
<dbReference type="Proteomes" id="UP001501251">
    <property type="component" value="Unassembled WGS sequence"/>
</dbReference>
<accession>A0ABP8BEM8</accession>